<feature type="compositionally biased region" description="Low complexity" evidence="8">
    <location>
        <begin position="1405"/>
        <end position="1427"/>
    </location>
</feature>
<evidence type="ECO:0000259" key="12">
    <source>
        <dbReference type="PROSITE" id="PS50994"/>
    </source>
</evidence>
<proteinExistence type="predicted"/>
<keyword evidence="4" id="KW-0540">Nuclease</keyword>
<dbReference type="Pfam" id="PF17921">
    <property type="entry name" value="Integrase_H2C2"/>
    <property type="match status" value="1"/>
</dbReference>
<dbReference type="Pfam" id="PF00665">
    <property type="entry name" value="rve"/>
    <property type="match status" value="1"/>
</dbReference>
<dbReference type="Gene3D" id="3.30.70.270">
    <property type="match status" value="2"/>
</dbReference>
<evidence type="ECO:0000256" key="3">
    <source>
        <dbReference type="ARBA" id="ARBA00022695"/>
    </source>
</evidence>
<gene>
    <name evidence="13" type="ORF">AB6A40_003540</name>
</gene>
<dbReference type="EMBL" id="JBGFUD010001844">
    <property type="protein sequence ID" value="MFH4976831.1"/>
    <property type="molecule type" value="Genomic_DNA"/>
</dbReference>
<dbReference type="SUPFAM" id="SSF50630">
    <property type="entry name" value="Acid proteases"/>
    <property type="match status" value="1"/>
</dbReference>
<feature type="domain" description="FHA" evidence="9">
    <location>
        <begin position="1231"/>
        <end position="1298"/>
    </location>
</feature>
<dbReference type="PROSITE" id="PS50006">
    <property type="entry name" value="FHA_DOMAIN"/>
    <property type="match status" value="1"/>
</dbReference>
<evidence type="ECO:0000259" key="9">
    <source>
        <dbReference type="PROSITE" id="PS50006"/>
    </source>
</evidence>
<dbReference type="FunFam" id="3.30.70.270:FF:000020">
    <property type="entry name" value="Transposon Tf2-6 polyprotein-like Protein"/>
    <property type="match status" value="1"/>
</dbReference>
<dbReference type="InterPro" id="IPR001995">
    <property type="entry name" value="Peptidase_A2_cat"/>
</dbReference>
<comment type="caution">
    <text evidence="13">The sequence shown here is derived from an EMBL/GenBank/DDBJ whole genome shotgun (WGS) entry which is preliminary data.</text>
</comment>
<dbReference type="InterPro" id="IPR012337">
    <property type="entry name" value="RNaseH-like_sf"/>
</dbReference>
<dbReference type="CDD" id="cd09274">
    <property type="entry name" value="RNase_HI_RT_Ty3"/>
    <property type="match status" value="1"/>
</dbReference>
<evidence type="ECO:0000256" key="1">
    <source>
        <dbReference type="ARBA" id="ARBA00012493"/>
    </source>
</evidence>
<dbReference type="GO" id="GO:0016787">
    <property type="term" value="F:hydrolase activity"/>
    <property type="evidence" value="ECO:0007669"/>
    <property type="project" value="UniProtKB-KW"/>
</dbReference>
<protein>
    <recommendedName>
        <fullName evidence="1">RNA-directed DNA polymerase</fullName>
        <ecNumber evidence="1">2.7.7.49</ecNumber>
    </recommendedName>
</protein>
<dbReference type="InterPro" id="IPR043502">
    <property type="entry name" value="DNA/RNA_pol_sf"/>
</dbReference>
<evidence type="ECO:0000259" key="11">
    <source>
        <dbReference type="PROSITE" id="PS50878"/>
    </source>
</evidence>
<evidence type="ECO:0000256" key="2">
    <source>
        <dbReference type="ARBA" id="ARBA00022679"/>
    </source>
</evidence>
<name>A0ABD6ECA9_9BILA</name>
<dbReference type="PROSITE" id="PS50175">
    <property type="entry name" value="ASP_PROT_RETROV"/>
    <property type="match status" value="1"/>
</dbReference>
<accession>A0ABD6ECA9</accession>
<dbReference type="InterPro" id="IPR001584">
    <property type="entry name" value="Integrase_cat-core"/>
</dbReference>
<reference evidence="13 14" key="1">
    <citation type="submission" date="2024-08" db="EMBL/GenBank/DDBJ databases">
        <title>Gnathostoma spinigerum genome.</title>
        <authorList>
            <person name="Gonzalez-Bertolin B."/>
            <person name="Monzon S."/>
            <person name="Zaballos A."/>
            <person name="Jimenez P."/>
            <person name="Dekumyoy P."/>
            <person name="Varona S."/>
            <person name="Cuesta I."/>
            <person name="Sumanam S."/>
            <person name="Adisakwattana P."/>
            <person name="Gasser R.B."/>
            <person name="Hernandez-Gonzalez A."/>
            <person name="Young N.D."/>
            <person name="Perteguer M.J."/>
        </authorList>
    </citation>
    <scope>NUCLEOTIDE SEQUENCE [LARGE SCALE GENOMIC DNA]</scope>
    <source>
        <strain evidence="13">AL3</strain>
        <tissue evidence="13">Liver</tissue>
    </source>
</reference>
<dbReference type="SUPFAM" id="SSF56672">
    <property type="entry name" value="DNA/RNA polymerases"/>
    <property type="match status" value="1"/>
</dbReference>
<keyword evidence="5" id="KW-0255">Endonuclease</keyword>
<keyword evidence="2" id="KW-0808">Transferase</keyword>
<dbReference type="InterPro" id="IPR021109">
    <property type="entry name" value="Peptidase_aspartic_dom_sf"/>
</dbReference>
<dbReference type="Gene3D" id="3.10.10.10">
    <property type="entry name" value="HIV Type 1 Reverse Transcriptase, subunit A, domain 1"/>
    <property type="match status" value="1"/>
</dbReference>
<dbReference type="InterPro" id="IPR000253">
    <property type="entry name" value="FHA_dom"/>
</dbReference>
<dbReference type="Pfam" id="PF00078">
    <property type="entry name" value="RVT_1"/>
    <property type="match status" value="1"/>
</dbReference>
<sequence length="1427" mass="161480">MDPITVQTLIEQQQKQFFEMMQKFTSTLSPPPPKIEPTFDSLTQAITEFNYDPENDSTFDAWFKRFEDVFKVDGDKLDDAAKVRLLLRKLSTSAHEKYTNFILPKQPRDFSFNETVMTLKDMFSRQTSLFNTRYQCLKLSKCDSHDYVTYAGIVNRECDRFELGTLTDDQFKCLIFVCGLQSPRDSDIRLRLLNKIETEKDVTIKSLSDECKRLINLKHDSQMLEHASPVVAETSTKAISSSRPQRKTRKSKPTKHQPENHSIPRTPCWFCGAMHYVRNCPYRQHHCTDCGQSGHKEGYCSARKQDRNRPRSRPQQPHAKESRRSNGVHAVFKPNLSVYRRFAFISVNGQHLKFRVDTGSDITVLSQRTWERLGSPSLTSTSLEATDVSGNTMSFLGQLDCDFRFQGYSAQATCYVSNRSSIDLLGVELIQKLGMYDKPMDSCSGLTCDWLGSQSVGLTSDVANAVSDFAADIANHYPAIFQPSLGHCFRAKATLKLRPDARPVFRPKRPVPYATLPALEKELDRLEENGIISKVNYSAWAAPIVVVKKANGSLRICADFSTGLNEALELHQYPLPLPEDIFATLNGGKVFSRIDLTDAYLQVEVDDTSKELLVINTHRGLYRYNRLPFGVKSAPGIFQQIMDTMLSGLQGAVAYLDDVIVMGRTEEEHRRNLDAVFRRIEDYGFHIKAEKCSFFRQSIKYLGFIIDKDGRRPDPAKVEAIQRMPAPTDIASLRSFLGLINYYGAFIKEMREIRAPLDALLKKDAKFFWSSQCQSAFDRAKSVLSSDLLLTHFDPSLDIIVAADASNQGIGAVILHRFPDGAQKAIVHSSRSLTAAEKNYSQIEKEALALVFAVRKFHRMIHGRKFTLLTDHQPLVAVFGSKKGIPVYTANRLQRWATMLLGYNFVIEYRSTTKFGCADALSRLISGHVLPEEDVVIASVDADVRRDLLDSVRHLPVTAEMIRDATKKDSLLQTVVRNMHNGWPETTPHNTLRQFLNRRGSLSMLDGCILLADRVVVPASLQQRVLRQLHSAHPGIVRMKALARSLVYWPGLDKEIEQLVRHCDQCAAVAKSPVKTTLATWPMPTKPWSRVHIDYAGPFEGQYFLVVVDAFSKWPEIFMTDRITATVTLNLLRQLFSRFGMPEILVSDNGTQFSSAQFKQFCQRNGIEHIFSPAYHPQSNGQAERFVDTFKRSILKLKGEGPTAEILQTFLLNYRSSPNPTLENSVSPAELFLGRKLRTSLNLLIPSADITSHAKDVAMEAQFNRHHGARRRSFEPGDTVYVRDNRGSHPSWVSGKVLRRRGRVVYEVQVGANVWTRHINQLRARFNLLGHEHAGQALQTILETFDMDAPRRAGYAEPPAPQAFDEDDQSGNGTQEDLHYDISDRNVDVDGSDGVIAQPRRSQRSRQPTRQFSPDPRSSSYSRPPSR</sequence>
<feature type="domain" description="Peptidase A2" evidence="10">
    <location>
        <begin position="352"/>
        <end position="429"/>
    </location>
</feature>
<feature type="domain" description="Integrase catalytic" evidence="12">
    <location>
        <begin position="1083"/>
        <end position="1236"/>
    </location>
</feature>
<dbReference type="Gene3D" id="2.40.70.10">
    <property type="entry name" value="Acid Proteases"/>
    <property type="match status" value="1"/>
</dbReference>
<dbReference type="Gene3D" id="1.10.340.70">
    <property type="match status" value="1"/>
</dbReference>
<dbReference type="CDD" id="cd01647">
    <property type="entry name" value="RT_LTR"/>
    <property type="match status" value="1"/>
</dbReference>
<dbReference type="Gene3D" id="3.30.420.10">
    <property type="entry name" value="Ribonuclease H-like superfamily/Ribonuclease H"/>
    <property type="match status" value="1"/>
</dbReference>
<evidence type="ECO:0000256" key="5">
    <source>
        <dbReference type="ARBA" id="ARBA00022759"/>
    </source>
</evidence>
<dbReference type="EC" id="2.7.7.49" evidence="1"/>
<keyword evidence="7" id="KW-0695">RNA-directed DNA polymerase</keyword>
<keyword evidence="3" id="KW-0548">Nucleotidyltransferase</keyword>
<dbReference type="Pfam" id="PF23309">
    <property type="entry name" value="DUF7083"/>
    <property type="match status" value="1"/>
</dbReference>
<evidence type="ECO:0000256" key="7">
    <source>
        <dbReference type="ARBA" id="ARBA00022918"/>
    </source>
</evidence>
<dbReference type="PANTHER" id="PTHR37984">
    <property type="entry name" value="PROTEIN CBG26694"/>
    <property type="match status" value="1"/>
</dbReference>
<evidence type="ECO:0000259" key="10">
    <source>
        <dbReference type="PROSITE" id="PS50175"/>
    </source>
</evidence>
<evidence type="ECO:0000313" key="14">
    <source>
        <dbReference type="Proteomes" id="UP001608902"/>
    </source>
</evidence>
<feature type="compositionally biased region" description="Basic and acidic residues" evidence="8">
    <location>
        <begin position="1376"/>
        <end position="1388"/>
    </location>
</feature>
<feature type="compositionally biased region" description="Basic residues" evidence="8">
    <location>
        <begin position="244"/>
        <end position="255"/>
    </location>
</feature>
<dbReference type="InterPro" id="IPR050951">
    <property type="entry name" value="Retrovirus_Pol_polyprotein"/>
</dbReference>
<dbReference type="FunFam" id="1.10.340.70:FF:000003">
    <property type="entry name" value="Protein CBG25708"/>
    <property type="match status" value="1"/>
</dbReference>
<dbReference type="PANTHER" id="PTHR37984:SF5">
    <property type="entry name" value="PROTEIN NYNRIN-LIKE"/>
    <property type="match status" value="1"/>
</dbReference>
<feature type="region of interest" description="Disordered" evidence="8">
    <location>
        <begin position="301"/>
        <end position="327"/>
    </location>
</feature>
<dbReference type="InterPro" id="IPR043128">
    <property type="entry name" value="Rev_trsase/Diguanyl_cyclase"/>
</dbReference>
<feature type="domain" description="Reverse transcriptase" evidence="11">
    <location>
        <begin position="528"/>
        <end position="706"/>
    </location>
</feature>
<dbReference type="InterPro" id="IPR041588">
    <property type="entry name" value="Integrase_H2C2"/>
</dbReference>
<dbReference type="Pfam" id="PF13975">
    <property type="entry name" value="gag-asp_proteas"/>
    <property type="match status" value="1"/>
</dbReference>
<evidence type="ECO:0000256" key="8">
    <source>
        <dbReference type="SAM" id="MobiDB-lite"/>
    </source>
</evidence>
<dbReference type="GO" id="GO:0003964">
    <property type="term" value="F:RNA-directed DNA polymerase activity"/>
    <property type="evidence" value="ECO:0007669"/>
    <property type="project" value="UniProtKB-KW"/>
</dbReference>
<dbReference type="SUPFAM" id="SSF53098">
    <property type="entry name" value="Ribonuclease H-like"/>
    <property type="match status" value="1"/>
</dbReference>
<evidence type="ECO:0000256" key="4">
    <source>
        <dbReference type="ARBA" id="ARBA00022722"/>
    </source>
</evidence>
<dbReference type="InterPro" id="IPR041373">
    <property type="entry name" value="RT_RNaseH"/>
</dbReference>
<keyword evidence="14" id="KW-1185">Reference proteome</keyword>
<dbReference type="InterPro" id="IPR036397">
    <property type="entry name" value="RNaseH_sf"/>
</dbReference>
<dbReference type="PROSITE" id="PS50994">
    <property type="entry name" value="INTEGRASE"/>
    <property type="match status" value="1"/>
</dbReference>
<feature type="region of interest" description="Disordered" evidence="8">
    <location>
        <begin position="1351"/>
        <end position="1427"/>
    </location>
</feature>
<feature type="compositionally biased region" description="Polar residues" evidence="8">
    <location>
        <begin position="233"/>
        <end position="243"/>
    </location>
</feature>
<organism evidence="13 14">
    <name type="scientific">Gnathostoma spinigerum</name>
    <dbReference type="NCBI Taxonomy" id="75299"/>
    <lineage>
        <taxon>Eukaryota</taxon>
        <taxon>Metazoa</taxon>
        <taxon>Ecdysozoa</taxon>
        <taxon>Nematoda</taxon>
        <taxon>Chromadorea</taxon>
        <taxon>Rhabditida</taxon>
        <taxon>Spirurina</taxon>
        <taxon>Gnathostomatomorpha</taxon>
        <taxon>Gnathostomatoidea</taxon>
        <taxon>Gnathostomatidae</taxon>
        <taxon>Gnathostoma</taxon>
    </lineage>
</organism>
<dbReference type="GO" id="GO:0004519">
    <property type="term" value="F:endonuclease activity"/>
    <property type="evidence" value="ECO:0007669"/>
    <property type="project" value="UniProtKB-KW"/>
</dbReference>
<dbReference type="PROSITE" id="PS50878">
    <property type="entry name" value="RT_POL"/>
    <property type="match status" value="1"/>
</dbReference>
<dbReference type="Proteomes" id="UP001608902">
    <property type="component" value="Unassembled WGS sequence"/>
</dbReference>
<dbReference type="GO" id="GO:0042575">
    <property type="term" value="C:DNA polymerase complex"/>
    <property type="evidence" value="ECO:0007669"/>
    <property type="project" value="UniProtKB-ARBA"/>
</dbReference>
<evidence type="ECO:0000313" key="13">
    <source>
        <dbReference type="EMBL" id="MFH4976831.1"/>
    </source>
</evidence>
<feature type="region of interest" description="Disordered" evidence="8">
    <location>
        <begin position="226"/>
        <end position="261"/>
    </location>
</feature>
<dbReference type="InterPro" id="IPR055510">
    <property type="entry name" value="DUF7083"/>
</dbReference>
<keyword evidence="6" id="KW-0378">Hydrolase</keyword>
<dbReference type="FunFam" id="3.30.420.10:FF:000131">
    <property type="entry name" value="Protein CBG26278"/>
    <property type="match status" value="1"/>
</dbReference>
<evidence type="ECO:0000256" key="6">
    <source>
        <dbReference type="ARBA" id="ARBA00022801"/>
    </source>
</evidence>
<dbReference type="Pfam" id="PF17917">
    <property type="entry name" value="RT_RNaseH"/>
    <property type="match status" value="1"/>
</dbReference>
<dbReference type="InterPro" id="IPR000477">
    <property type="entry name" value="RT_dom"/>
</dbReference>